<evidence type="ECO:0000313" key="1">
    <source>
        <dbReference type="EMBL" id="GAI17366.1"/>
    </source>
</evidence>
<feature type="non-terminal residue" evidence="1">
    <location>
        <position position="83"/>
    </location>
</feature>
<dbReference type="EMBL" id="BARV01006851">
    <property type="protein sequence ID" value="GAI17366.1"/>
    <property type="molecule type" value="Genomic_DNA"/>
</dbReference>
<accession>X1MH00</accession>
<sequence>MRLITFDYKGIRKIGAKVNDCVLDLENAYLHFQKRNSKKAKLFNDMRSFLESGEEGLSIARETIEKLCFVLGKATKNLKKRNN</sequence>
<gene>
    <name evidence="1" type="ORF">S06H3_14018</name>
</gene>
<proteinExistence type="predicted"/>
<protein>
    <submittedName>
        <fullName evidence="1">Uncharacterized protein</fullName>
    </submittedName>
</protein>
<organism evidence="1">
    <name type="scientific">marine sediment metagenome</name>
    <dbReference type="NCBI Taxonomy" id="412755"/>
    <lineage>
        <taxon>unclassified sequences</taxon>
        <taxon>metagenomes</taxon>
        <taxon>ecological metagenomes</taxon>
    </lineage>
</organism>
<name>X1MH00_9ZZZZ</name>
<dbReference type="AlphaFoldDB" id="X1MH00"/>
<reference evidence="1" key="1">
    <citation type="journal article" date="2014" name="Front. Microbiol.">
        <title>High frequency of phylogenetically diverse reductive dehalogenase-homologous genes in deep subseafloor sedimentary metagenomes.</title>
        <authorList>
            <person name="Kawai M."/>
            <person name="Futagami T."/>
            <person name="Toyoda A."/>
            <person name="Takaki Y."/>
            <person name="Nishi S."/>
            <person name="Hori S."/>
            <person name="Arai W."/>
            <person name="Tsubouchi T."/>
            <person name="Morono Y."/>
            <person name="Uchiyama I."/>
            <person name="Ito T."/>
            <person name="Fujiyama A."/>
            <person name="Inagaki F."/>
            <person name="Takami H."/>
        </authorList>
    </citation>
    <scope>NUCLEOTIDE SEQUENCE</scope>
    <source>
        <strain evidence="1">Expedition CK06-06</strain>
    </source>
</reference>
<comment type="caution">
    <text evidence="1">The sequence shown here is derived from an EMBL/GenBank/DDBJ whole genome shotgun (WGS) entry which is preliminary data.</text>
</comment>